<evidence type="ECO:0000256" key="11">
    <source>
        <dbReference type="ARBA" id="ARBA00049340"/>
    </source>
</evidence>
<comment type="catalytic activity">
    <reaction evidence="11">
        <text>nitric oxide + Fe(III)-[cytochrome c] + H2O = Fe(II)-[cytochrome c] + nitrite + 2 H(+)</text>
        <dbReference type="Rhea" id="RHEA:15233"/>
        <dbReference type="Rhea" id="RHEA-COMP:10350"/>
        <dbReference type="Rhea" id="RHEA-COMP:14399"/>
        <dbReference type="ChEBI" id="CHEBI:15377"/>
        <dbReference type="ChEBI" id="CHEBI:15378"/>
        <dbReference type="ChEBI" id="CHEBI:16301"/>
        <dbReference type="ChEBI" id="CHEBI:16480"/>
        <dbReference type="ChEBI" id="CHEBI:29033"/>
        <dbReference type="ChEBI" id="CHEBI:29034"/>
        <dbReference type="EC" id="1.7.2.1"/>
    </reaction>
</comment>
<name>A0A1G9W9G2_9ACTO</name>
<evidence type="ECO:0000256" key="12">
    <source>
        <dbReference type="PIRSR" id="PIRSR601287-1"/>
    </source>
</evidence>
<evidence type="ECO:0000256" key="6">
    <source>
        <dbReference type="ARBA" id="ARBA00017290"/>
    </source>
</evidence>
<evidence type="ECO:0000313" key="16">
    <source>
        <dbReference type="Proteomes" id="UP000199671"/>
    </source>
</evidence>
<feature type="binding site" description="type 1 copper site" evidence="12">
    <location>
        <position position="694"/>
    </location>
    <ligand>
        <name>Cu cation</name>
        <dbReference type="ChEBI" id="CHEBI:23378"/>
        <label>1</label>
    </ligand>
</feature>
<gene>
    <name evidence="15" type="ORF">SAMN04487766_10733</name>
</gene>
<feature type="transmembrane region" description="Helical" evidence="13">
    <location>
        <begin position="342"/>
        <end position="361"/>
    </location>
</feature>
<feature type="binding site" description="type 1 copper site" evidence="12">
    <location>
        <position position="646"/>
    </location>
    <ligand>
        <name>Cu cation</name>
        <dbReference type="ChEBI" id="CHEBI:23378"/>
        <label>1</label>
    </ligand>
</feature>
<dbReference type="EMBL" id="FNHU01000007">
    <property type="protein sequence ID" value="SDM80645.1"/>
    <property type="molecule type" value="Genomic_DNA"/>
</dbReference>
<dbReference type="PRINTS" id="PR00695">
    <property type="entry name" value="CUNO2RDTASE"/>
</dbReference>
<dbReference type="GO" id="GO:0005507">
    <property type="term" value="F:copper ion binding"/>
    <property type="evidence" value="ECO:0007669"/>
    <property type="project" value="InterPro"/>
</dbReference>
<comment type="cofactor">
    <cofactor evidence="1 12">
        <name>Cu(+)</name>
        <dbReference type="ChEBI" id="CHEBI:49552"/>
    </cofactor>
</comment>
<evidence type="ECO:0000256" key="9">
    <source>
        <dbReference type="ARBA" id="ARBA00023002"/>
    </source>
</evidence>
<evidence type="ECO:0000256" key="8">
    <source>
        <dbReference type="ARBA" id="ARBA00022737"/>
    </source>
</evidence>
<keyword evidence="8" id="KW-0677">Repeat</keyword>
<feature type="transmembrane region" description="Helical" evidence="13">
    <location>
        <begin position="264"/>
        <end position="286"/>
    </location>
</feature>
<feature type="transmembrane region" description="Helical" evidence="13">
    <location>
        <begin position="367"/>
        <end position="388"/>
    </location>
</feature>
<feature type="transmembrane region" description="Helical" evidence="13">
    <location>
        <begin position="306"/>
        <end position="330"/>
    </location>
</feature>
<evidence type="ECO:0000256" key="1">
    <source>
        <dbReference type="ARBA" id="ARBA00001960"/>
    </source>
</evidence>
<dbReference type="PANTHER" id="PTHR11709:SF394">
    <property type="entry name" value="FI03373P-RELATED"/>
    <property type="match status" value="1"/>
</dbReference>
<dbReference type="CDD" id="cd04208">
    <property type="entry name" value="CuRO_2_CuNIR"/>
    <property type="match status" value="1"/>
</dbReference>
<feature type="binding site" description="type 1 copper site" evidence="12">
    <location>
        <position position="699"/>
    </location>
    <ligand>
        <name>Cu cation</name>
        <dbReference type="ChEBI" id="CHEBI:23378"/>
        <label>1</label>
    </ligand>
</feature>
<dbReference type="Pfam" id="PF07732">
    <property type="entry name" value="Cu-oxidase_3"/>
    <property type="match status" value="1"/>
</dbReference>
<evidence type="ECO:0000256" key="4">
    <source>
        <dbReference type="ARBA" id="ARBA00011233"/>
    </source>
</evidence>
<feature type="transmembrane region" description="Helical" evidence="13">
    <location>
        <begin position="67"/>
        <end position="88"/>
    </location>
</feature>
<keyword evidence="13" id="KW-0812">Transmembrane</keyword>
<feature type="domain" description="Plastocyanin-like" evidence="14">
    <location>
        <begin position="599"/>
        <end position="708"/>
    </location>
</feature>
<feature type="binding site" description="type 1 copper site" evidence="12">
    <location>
        <position position="685"/>
    </location>
    <ligand>
        <name>Cu cation</name>
        <dbReference type="ChEBI" id="CHEBI:23378"/>
        <label>1</label>
    </ligand>
</feature>
<evidence type="ECO:0000313" key="15">
    <source>
        <dbReference type="EMBL" id="SDM80645.1"/>
    </source>
</evidence>
<dbReference type="CDD" id="cd11020">
    <property type="entry name" value="CuRO_1_CuNIR"/>
    <property type="match status" value="1"/>
</dbReference>
<dbReference type="InterPro" id="IPR008972">
    <property type="entry name" value="Cupredoxin"/>
</dbReference>
<dbReference type="InterPro" id="IPR045087">
    <property type="entry name" value="Cu-oxidase_fam"/>
</dbReference>
<dbReference type="EC" id="1.7.2.1" evidence="5"/>
<feature type="transmembrane region" description="Helical" evidence="13">
    <location>
        <begin position="414"/>
        <end position="434"/>
    </location>
</feature>
<evidence type="ECO:0000256" key="2">
    <source>
        <dbReference type="ARBA" id="ARBA00001973"/>
    </source>
</evidence>
<evidence type="ECO:0000256" key="7">
    <source>
        <dbReference type="ARBA" id="ARBA00022723"/>
    </source>
</evidence>
<feature type="binding site" description="type 1 copper site" evidence="12">
    <location>
        <position position="843"/>
    </location>
    <ligand>
        <name>Cu cation</name>
        <dbReference type="ChEBI" id="CHEBI:23378"/>
        <label>1</label>
    </ligand>
</feature>
<feature type="transmembrane region" description="Helical" evidence="13">
    <location>
        <begin position="130"/>
        <end position="154"/>
    </location>
</feature>
<dbReference type="Proteomes" id="UP000199671">
    <property type="component" value="Unassembled WGS sequence"/>
</dbReference>
<comment type="cofactor">
    <cofactor evidence="2 12">
        <name>Cu(2+)</name>
        <dbReference type="ChEBI" id="CHEBI:29036"/>
    </cofactor>
</comment>
<keyword evidence="13" id="KW-0472">Membrane</keyword>
<organism evidence="15 16">
    <name type="scientific">Actinomyces ruminicola</name>
    <dbReference type="NCBI Taxonomy" id="332524"/>
    <lineage>
        <taxon>Bacteria</taxon>
        <taxon>Bacillati</taxon>
        <taxon>Actinomycetota</taxon>
        <taxon>Actinomycetes</taxon>
        <taxon>Actinomycetales</taxon>
        <taxon>Actinomycetaceae</taxon>
        <taxon>Actinomyces</taxon>
    </lineage>
</organism>
<dbReference type="InterPro" id="IPR011707">
    <property type="entry name" value="Cu-oxidase-like_N"/>
</dbReference>
<accession>A0A1G9W9G2</accession>
<reference evidence="15 16" key="1">
    <citation type="submission" date="2016-10" db="EMBL/GenBank/DDBJ databases">
        <authorList>
            <person name="de Groot N.N."/>
        </authorList>
    </citation>
    <scope>NUCLEOTIDE SEQUENCE [LARGE SCALE GENOMIC DNA]</scope>
    <source>
        <strain evidence="15 16">KPR-7B</strain>
    </source>
</reference>
<sequence length="860" mass="87309">MRRNAVVLAWFAAAAALAVGVLGGPLAAWGTWLPLHTLLLGGVGSAITIWSAHFADTLLHRPALGGAALLDARLYAHSLGAIAVLTGISTGAAAAALAGVSVIVTAALAGVAAIGVQYRRALAPAMASLVIHYLAALGALAAGAVLGYLISWVGGRGVPRLADALYLAHTITMLWGFVGITVLGTLPVLWPTMLRTRMEPTAARRASRGLPLLVVGTAVTASSGAWLPAAGIGTVVYLAGAATVVVPAAVTARRVPPTSFATMSAAAAVAWLLAGVGYIGAGIVMAEDVAAAREVIHTVRVAMGAGFALQIVAAALSYLTPVMLGGGPAVVRGTNAILDRAAAWRVVSANLCLLLAVVQEVPCQVRLAGAVGAGLVAAYVPVGIGLAVRRVMRGGSRVPGDGAGSGKRLDRRGVLLGLLATAATAAAGAGVAAWRAALAARADDQDTTATGRTTAATVTVEGMRFVPDTVDVAVGDRLVLTLDNTGDQVHDLVLQLEDGSTVSTGRVAAGDTGSLDAGVVPGPLEGWCSIAGHRAQGMVLHVTASGQGGQAPSAGTTADPSDDVVPDYSAALPGEVEPFDAALAPADTSATVHEHTLTVTEREMYVGGGVTQRRMSYNGQVPGPVLRGKVGDTFRITLVNSGSMSHSIDFHAGVISPDEVMRSIDPGDSLVYEFTAQRSGIWLYHCSTAPMSVHLASGMHGAVIIDPPGLTVADREYVMIQSEIYLGPAGGGTDADKVSAKAPDLLAFNGVAFQYRDRPLIAKAGERLRFWVLDAGPSLPTSFHAVGLQFDQVFSEGAWTLGGPEGVGGAWSGGGQALDLQPAQGGFVECVPPAPGTYALVSHAFADMEKGAMGCLRVSA</sequence>
<keyword evidence="7 12" id="KW-0479">Metal-binding</keyword>
<dbReference type="InterPro" id="IPR001287">
    <property type="entry name" value="NO2-reductase_Cu"/>
</dbReference>
<evidence type="ECO:0000256" key="3">
    <source>
        <dbReference type="ARBA" id="ARBA00010609"/>
    </source>
</evidence>
<comment type="subunit">
    <text evidence="4">Homotrimer.</text>
</comment>
<evidence type="ECO:0000259" key="14">
    <source>
        <dbReference type="Pfam" id="PF07732"/>
    </source>
</evidence>
<feature type="transmembrane region" description="Helical" evidence="13">
    <location>
        <begin position="235"/>
        <end position="252"/>
    </location>
</feature>
<feature type="binding site" description="type 1 copper site" evidence="12">
    <location>
        <position position="686"/>
    </location>
    <ligand>
        <name>Cu cation</name>
        <dbReference type="ChEBI" id="CHEBI:23378"/>
        <label>1</label>
    </ligand>
</feature>
<evidence type="ECO:0000256" key="10">
    <source>
        <dbReference type="ARBA" id="ARBA00023008"/>
    </source>
</evidence>
<dbReference type="SUPFAM" id="SSF49503">
    <property type="entry name" value="Cupredoxins"/>
    <property type="match status" value="3"/>
</dbReference>
<feature type="binding site" description="type 1 copper site" evidence="12">
    <location>
        <position position="651"/>
    </location>
    <ligand>
        <name>Cu cation</name>
        <dbReference type="ChEBI" id="CHEBI:23378"/>
        <label>1</label>
    </ligand>
</feature>
<evidence type="ECO:0000256" key="5">
    <source>
        <dbReference type="ARBA" id="ARBA00011882"/>
    </source>
</evidence>
<keyword evidence="10 12" id="KW-0186">Copper</keyword>
<dbReference type="GO" id="GO:0050421">
    <property type="term" value="F:nitrite reductase (NO-forming) activity"/>
    <property type="evidence" value="ECO:0007669"/>
    <property type="project" value="UniProtKB-EC"/>
</dbReference>
<dbReference type="Gene3D" id="2.60.40.420">
    <property type="entry name" value="Cupredoxins - blue copper proteins"/>
    <property type="match status" value="3"/>
</dbReference>
<feature type="transmembrane region" description="Helical" evidence="13">
    <location>
        <begin position="210"/>
        <end position="229"/>
    </location>
</feature>
<comment type="similarity">
    <text evidence="3">Belongs to the multicopper oxidase family.</text>
</comment>
<evidence type="ECO:0000256" key="13">
    <source>
        <dbReference type="SAM" id="Phobius"/>
    </source>
</evidence>
<keyword evidence="9" id="KW-0560">Oxidoreductase</keyword>
<dbReference type="CDD" id="cd00920">
    <property type="entry name" value="Cupredoxin"/>
    <property type="match status" value="1"/>
</dbReference>
<dbReference type="AlphaFoldDB" id="A0A1G9W9G2"/>
<keyword evidence="13" id="KW-1133">Transmembrane helix</keyword>
<dbReference type="PANTHER" id="PTHR11709">
    <property type="entry name" value="MULTI-COPPER OXIDASE"/>
    <property type="match status" value="1"/>
</dbReference>
<protein>
    <recommendedName>
        <fullName evidence="6">Copper-containing nitrite reductase</fullName>
        <ecNumber evidence="5">1.7.2.1</ecNumber>
    </recommendedName>
</protein>
<feature type="transmembrane region" description="Helical" evidence="13">
    <location>
        <begin position="94"/>
        <end position="118"/>
    </location>
</feature>
<proteinExistence type="inferred from homology"/>
<feature type="transmembrane region" description="Helical" evidence="13">
    <location>
        <begin position="166"/>
        <end position="190"/>
    </location>
</feature>
<feature type="transmembrane region" description="Helical" evidence="13">
    <location>
        <begin position="33"/>
        <end position="55"/>
    </location>
</feature>